<evidence type="ECO:0000313" key="9">
    <source>
        <dbReference type="Proteomes" id="UP001634007"/>
    </source>
</evidence>
<dbReference type="GO" id="GO:0005576">
    <property type="term" value="C:extracellular region"/>
    <property type="evidence" value="ECO:0007669"/>
    <property type="project" value="UniProtKB-SubCell"/>
</dbReference>
<evidence type="ECO:0000313" key="8">
    <source>
        <dbReference type="EMBL" id="KAL3725560.1"/>
    </source>
</evidence>
<dbReference type="Gene3D" id="2.40.70.10">
    <property type="entry name" value="Acid Proteases"/>
    <property type="match status" value="2"/>
</dbReference>
<feature type="domain" description="Peptidase A1" evidence="7">
    <location>
        <begin position="68"/>
        <end position="440"/>
    </location>
</feature>
<dbReference type="InterPro" id="IPR032861">
    <property type="entry name" value="TAXi_N"/>
</dbReference>
<name>A0ABD3JEC1_EUCGL</name>
<dbReference type="InterPro" id="IPR001461">
    <property type="entry name" value="Aspartic_peptidase_A1"/>
</dbReference>
<sequence length="459" mass="49031">MSSSSTPSKHQHHPFDPQAKTMMLLPPPPPPPPLTIILILLLAISTIASSAQPNHALVSPITKDSSTSLYSITLGPKDGGYVIDLSSPFSWRRCDPHDTILPCGSQQCVAAGRYQPHPKSCPHQSRVQIGGKNDSRSGHQFCLCAVTVSNPVTKSCASSELAAHNVVIPSTDGHVPKANITVNGVPFACAPESLFHALPSGSSGMASLSPSSLSLPSLFKKAIGATAVNKQFAICLPSSSSSPGVSFFGNGPFYLLPPPGIDVTQLLAFTPLLKNPVMKHNLDYYIDVRSICINGEPASFLRRMLEFDSLGHGGVKLSTVVPYTTLRSHVYRPFLALFARLTRGIPRAKKVKPFDLCLNTSALGSTRVGLPVPWIDLVLGNGKNWTIVGANSMKQVSNDVACLAFVNGGERAEQAVVVGSYQMENNFLSFDLVGQKLGFSSSLLFRQTTCSNFNFTSSS</sequence>
<evidence type="ECO:0000256" key="6">
    <source>
        <dbReference type="SAM" id="SignalP"/>
    </source>
</evidence>
<evidence type="ECO:0000256" key="5">
    <source>
        <dbReference type="SAM" id="MobiDB-lite"/>
    </source>
</evidence>
<reference evidence="8 9" key="1">
    <citation type="submission" date="2024-11" db="EMBL/GenBank/DDBJ databases">
        <title>Chromosome-level genome assembly of Eucalyptus globulus Labill. provides insights into its genome evolution.</title>
        <authorList>
            <person name="Li X."/>
        </authorList>
    </citation>
    <scope>NUCLEOTIDE SEQUENCE [LARGE SCALE GENOMIC DNA]</scope>
    <source>
        <strain evidence="8">CL2024</strain>
        <tissue evidence="8">Fresh tender leaves</tissue>
    </source>
</reference>
<dbReference type="Pfam" id="PF14541">
    <property type="entry name" value="TAXi_C"/>
    <property type="match status" value="1"/>
</dbReference>
<dbReference type="EMBL" id="JBJKBG010000008">
    <property type="protein sequence ID" value="KAL3725560.1"/>
    <property type="molecule type" value="Genomic_DNA"/>
</dbReference>
<comment type="caution">
    <text evidence="8">The sequence shown here is derived from an EMBL/GenBank/DDBJ whole genome shotgun (WGS) entry which is preliminary data.</text>
</comment>
<dbReference type="InterPro" id="IPR032799">
    <property type="entry name" value="TAXi_C"/>
</dbReference>
<keyword evidence="9" id="KW-1185">Reference proteome</keyword>
<dbReference type="AlphaFoldDB" id="A0ABD3JEC1"/>
<organism evidence="8 9">
    <name type="scientific">Eucalyptus globulus</name>
    <name type="common">Tasmanian blue gum</name>
    <dbReference type="NCBI Taxonomy" id="34317"/>
    <lineage>
        <taxon>Eukaryota</taxon>
        <taxon>Viridiplantae</taxon>
        <taxon>Streptophyta</taxon>
        <taxon>Embryophyta</taxon>
        <taxon>Tracheophyta</taxon>
        <taxon>Spermatophyta</taxon>
        <taxon>Magnoliopsida</taxon>
        <taxon>eudicotyledons</taxon>
        <taxon>Gunneridae</taxon>
        <taxon>Pentapetalae</taxon>
        <taxon>rosids</taxon>
        <taxon>malvids</taxon>
        <taxon>Myrtales</taxon>
        <taxon>Myrtaceae</taxon>
        <taxon>Myrtoideae</taxon>
        <taxon>Eucalypteae</taxon>
        <taxon>Eucalyptus</taxon>
    </lineage>
</organism>
<protein>
    <recommendedName>
        <fullName evidence="7">Peptidase A1 domain-containing protein</fullName>
    </recommendedName>
</protein>
<dbReference type="InterPro" id="IPR021109">
    <property type="entry name" value="Peptidase_aspartic_dom_sf"/>
</dbReference>
<comment type="similarity">
    <text evidence="2">Belongs to the peptidase A1 family.</text>
</comment>
<dbReference type="Pfam" id="PF14543">
    <property type="entry name" value="TAXi_N"/>
    <property type="match status" value="1"/>
</dbReference>
<feature type="region of interest" description="Disordered" evidence="5">
    <location>
        <begin position="1"/>
        <end position="24"/>
    </location>
</feature>
<evidence type="ECO:0000256" key="4">
    <source>
        <dbReference type="ARBA" id="ARBA00022729"/>
    </source>
</evidence>
<dbReference type="InterPro" id="IPR033121">
    <property type="entry name" value="PEPTIDASE_A1"/>
</dbReference>
<gene>
    <name evidence="8" type="ORF">ACJRO7_030569</name>
</gene>
<comment type="subcellular location">
    <subcellularLocation>
        <location evidence="1">Secreted</location>
        <location evidence="1">Extracellular space</location>
    </subcellularLocation>
</comment>
<feature type="signal peptide" evidence="6">
    <location>
        <begin position="1"/>
        <end position="50"/>
    </location>
</feature>
<dbReference type="PROSITE" id="PS51767">
    <property type="entry name" value="PEPTIDASE_A1"/>
    <property type="match status" value="1"/>
</dbReference>
<proteinExistence type="inferred from homology"/>
<dbReference type="SUPFAM" id="SSF50630">
    <property type="entry name" value="Acid proteases"/>
    <property type="match status" value="1"/>
</dbReference>
<dbReference type="PANTHER" id="PTHR47965">
    <property type="entry name" value="ASPARTYL PROTEASE-RELATED"/>
    <property type="match status" value="1"/>
</dbReference>
<dbReference type="Proteomes" id="UP001634007">
    <property type="component" value="Unassembled WGS sequence"/>
</dbReference>
<feature type="chain" id="PRO_5044793605" description="Peptidase A1 domain-containing protein" evidence="6">
    <location>
        <begin position="51"/>
        <end position="459"/>
    </location>
</feature>
<accession>A0ABD3JEC1</accession>
<evidence type="ECO:0000256" key="1">
    <source>
        <dbReference type="ARBA" id="ARBA00004239"/>
    </source>
</evidence>
<dbReference type="PANTHER" id="PTHR47965:SF63">
    <property type="entry name" value="OS01G0937200 PROTEIN"/>
    <property type="match status" value="1"/>
</dbReference>
<evidence type="ECO:0000256" key="3">
    <source>
        <dbReference type="ARBA" id="ARBA00022525"/>
    </source>
</evidence>
<evidence type="ECO:0000259" key="7">
    <source>
        <dbReference type="PROSITE" id="PS51767"/>
    </source>
</evidence>
<dbReference type="FunFam" id="2.40.70.10:FF:000041">
    <property type="entry name" value="Basic 7S globulin"/>
    <property type="match status" value="1"/>
</dbReference>
<keyword evidence="3" id="KW-0964">Secreted</keyword>
<evidence type="ECO:0000256" key="2">
    <source>
        <dbReference type="ARBA" id="ARBA00007447"/>
    </source>
</evidence>
<keyword evidence="4 6" id="KW-0732">Signal</keyword>